<sequence length="164" mass="18299">MKITLEMVDEVIERTGASYKVAKEALELNEGDMLRAIVYIEENAGFQDKINKKLNGQEIVERLKSLVNEGLVHQILILKNGRTVVDIPVVAGAVSAVIFAKPTVVAIIAAIATGCEIRIVKKDGGTINFNELTQEKFDEFMAYIMREEKKEDLNKESTESHFTD</sequence>
<gene>
    <name evidence="2" type="ORF">JOC49_000211</name>
</gene>
<proteinExistence type="predicted"/>
<dbReference type="SUPFAM" id="SSF46934">
    <property type="entry name" value="UBA-like"/>
    <property type="match status" value="1"/>
</dbReference>
<dbReference type="Proteomes" id="UP000767854">
    <property type="component" value="Unassembled WGS sequence"/>
</dbReference>
<protein>
    <recommendedName>
        <fullName evidence="1">DUF4342 domain-containing protein</fullName>
    </recommendedName>
</protein>
<dbReference type="Gene3D" id="1.10.8.10">
    <property type="entry name" value="DNA helicase RuvA subunit, C-terminal domain"/>
    <property type="match status" value="1"/>
</dbReference>
<dbReference type="Pfam" id="PF14242">
    <property type="entry name" value="DUF4342"/>
    <property type="match status" value="1"/>
</dbReference>
<dbReference type="EMBL" id="JAFBDT010000001">
    <property type="protein sequence ID" value="MBM7560702.1"/>
    <property type="molecule type" value="Genomic_DNA"/>
</dbReference>
<feature type="domain" description="DUF4342" evidence="1">
    <location>
        <begin position="53"/>
        <end position="121"/>
    </location>
</feature>
<comment type="caution">
    <text evidence="2">The sequence shown here is derived from an EMBL/GenBank/DDBJ whole genome shotgun (WGS) entry which is preliminary data.</text>
</comment>
<keyword evidence="3" id="KW-1185">Reference proteome</keyword>
<evidence type="ECO:0000313" key="2">
    <source>
        <dbReference type="EMBL" id="MBM7560702.1"/>
    </source>
</evidence>
<name>A0ABS2MMZ6_9FIRM</name>
<organism evidence="2 3">
    <name type="scientific">Fusibacter tunisiensis</name>
    <dbReference type="NCBI Taxonomy" id="1008308"/>
    <lineage>
        <taxon>Bacteria</taxon>
        <taxon>Bacillati</taxon>
        <taxon>Bacillota</taxon>
        <taxon>Clostridia</taxon>
        <taxon>Eubacteriales</taxon>
        <taxon>Eubacteriales Family XII. Incertae Sedis</taxon>
        <taxon>Fusibacter</taxon>
    </lineage>
</organism>
<dbReference type="InterPro" id="IPR009060">
    <property type="entry name" value="UBA-like_sf"/>
</dbReference>
<reference evidence="2 3" key="1">
    <citation type="submission" date="2021-01" db="EMBL/GenBank/DDBJ databases">
        <title>Genomic Encyclopedia of Type Strains, Phase IV (KMG-IV): sequencing the most valuable type-strain genomes for metagenomic binning, comparative biology and taxonomic classification.</title>
        <authorList>
            <person name="Goeker M."/>
        </authorList>
    </citation>
    <scope>NUCLEOTIDE SEQUENCE [LARGE SCALE GENOMIC DNA]</scope>
    <source>
        <strain evidence="2 3">DSM 24436</strain>
    </source>
</reference>
<evidence type="ECO:0000259" key="1">
    <source>
        <dbReference type="Pfam" id="PF14242"/>
    </source>
</evidence>
<dbReference type="RefSeq" id="WP_204661297.1">
    <property type="nucleotide sequence ID" value="NZ_JAFBDT010000001.1"/>
</dbReference>
<evidence type="ECO:0000313" key="3">
    <source>
        <dbReference type="Proteomes" id="UP000767854"/>
    </source>
</evidence>
<accession>A0ABS2MMZ6</accession>
<dbReference type="InterPro" id="IPR025642">
    <property type="entry name" value="DUF4342"/>
</dbReference>